<name>A0AA37TV33_9RHOB</name>
<proteinExistence type="inferred from homology"/>
<dbReference type="InterPro" id="IPR032466">
    <property type="entry name" value="Metal_Hydrolase"/>
</dbReference>
<dbReference type="PIRSF" id="PIRSF038994">
    <property type="entry name" value="NagA"/>
    <property type="match status" value="1"/>
</dbReference>
<dbReference type="GO" id="GO:0046872">
    <property type="term" value="F:metal ion binding"/>
    <property type="evidence" value="ECO:0007669"/>
    <property type="project" value="UniProtKB-KW"/>
</dbReference>
<feature type="active site" description="Proton donor/acceptor" evidence="6">
    <location>
        <position position="277"/>
    </location>
</feature>
<dbReference type="NCBIfam" id="TIGR00221">
    <property type="entry name" value="nagA"/>
    <property type="match status" value="1"/>
</dbReference>
<evidence type="ECO:0000259" key="9">
    <source>
        <dbReference type="Pfam" id="PF01979"/>
    </source>
</evidence>
<evidence type="ECO:0000256" key="8">
    <source>
        <dbReference type="PIRSR" id="PIRSR038994-3"/>
    </source>
</evidence>
<sequence length="384" mass="38638">MSAAMLPRQVLSGAQVFDGENLLSGHVVVIEAGEIVAVQPDSPDLIGDRVTLSGGTLAPAFLDLQVNGGGGLMVDGSTDLAALQRICAAHISLGCAGILPTLITDTPAATAQVIAAGIAATRAKTPGFLGLHLEGPHLDPRRHGAHDPALIRPMTAQDVAQLCAAAAALPALMLTLAPENASPAQIAALTAAGVVVSLGHSDCSYTVARGAMDAGAHCATHLFNAMSQIGNREPGLVGAVLSQNHAAGLIADGIHVSPAVLQIALAAKASGLFLVSDCMAFAGSDLQEITLNGRLVRRHGGRLTLQDGTLAGADLSLAQAVQVMVETVGIAPARALAMATSIPAQVIGASAQHGHLGAGRLANLVHLDASGQLGAVWHHGARHV</sequence>
<evidence type="ECO:0000256" key="7">
    <source>
        <dbReference type="PIRSR" id="PIRSR038994-2"/>
    </source>
</evidence>
<feature type="binding site" evidence="8">
    <location>
        <position position="200"/>
    </location>
    <ligand>
        <name>Zn(2+)</name>
        <dbReference type="ChEBI" id="CHEBI:29105"/>
    </ligand>
</feature>
<dbReference type="Gene3D" id="2.30.40.10">
    <property type="entry name" value="Urease, subunit C, domain 1"/>
    <property type="match status" value="1"/>
</dbReference>
<accession>A0AA37TV33</accession>
<evidence type="ECO:0000256" key="2">
    <source>
        <dbReference type="ARBA" id="ARBA00022723"/>
    </source>
</evidence>
<feature type="binding site" evidence="7">
    <location>
        <begin position="310"/>
        <end position="312"/>
    </location>
    <ligand>
        <name>substrate</name>
    </ligand>
</feature>
<dbReference type="InterPro" id="IPR003764">
    <property type="entry name" value="GlcNAc_6-P_deAcase"/>
</dbReference>
<dbReference type="GO" id="GO:0008448">
    <property type="term" value="F:N-acetylglucosamine-6-phosphate deacetylase activity"/>
    <property type="evidence" value="ECO:0007669"/>
    <property type="project" value="InterPro"/>
</dbReference>
<comment type="cofactor">
    <cofactor evidence="8">
        <name>a divalent metal cation</name>
        <dbReference type="ChEBI" id="CHEBI:60240"/>
    </cofactor>
    <text evidence="8">Binds 1 divalent metal cation per subunit.</text>
</comment>
<feature type="binding site" evidence="7">
    <location>
        <position position="145"/>
    </location>
    <ligand>
        <name>substrate</name>
    </ligand>
</feature>
<keyword evidence="2 8" id="KW-0479">Metal-binding</keyword>
<keyword evidence="4 5" id="KW-0119">Carbohydrate metabolism</keyword>
<evidence type="ECO:0000256" key="6">
    <source>
        <dbReference type="PIRSR" id="PIRSR038994-1"/>
    </source>
</evidence>
<dbReference type="SUPFAM" id="SSF51338">
    <property type="entry name" value="Composite domain of metallo-dependent hydrolases"/>
    <property type="match status" value="1"/>
</dbReference>
<comment type="similarity">
    <text evidence="1 5">Belongs to the metallo-dependent hydrolases superfamily. NagA family.</text>
</comment>
<dbReference type="PANTHER" id="PTHR11113">
    <property type="entry name" value="N-ACETYLGLUCOSAMINE-6-PHOSPHATE DEACETYLASE"/>
    <property type="match status" value="1"/>
</dbReference>
<protein>
    <submittedName>
        <fullName evidence="10">N-acetylglucosamine-6-phosphate deacetylase</fullName>
    </submittedName>
</protein>
<feature type="binding site" evidence="8">
    <location>
        <position position="134"/>
    </location>
    <ligand>
        <name>Zn(2+)</name>
        <dbReference type="ChEBI" id="CHEBI:29105"/>
    </ligand>
</feature>
<evidence type="ECO:0000313" key="11">
    <source>
        <dbReference type="Proteomes" id="UP001157355"/>
    </source>
</evidence>
<feature type="binding site" evidence="7">
    <location>
        <position position="255"/>
    </location>
    <ligand>
        <name>substrate</name>
    </ligand>
</feature>
<gene>
    <name evidence="10" type="primary">nagA</name>
    <name evidence="10" type="ORF">GCM10010873_11570</name>
</gene>
<dbReference type="PANTHER" id="PTHR11113:SF14">
    <property type="entry name" value="N-ACETYLGLUCOSAMINE-6-PHOSPHATE DEACETYLASE"/>
    <property type="match status" value="1"/>
</dbReference>
<dbReference type="AlphaFoldDB" id="A0AA37TV33"/>
<feature type="binding site" evidence="7">
    <location>
        <position position="232"/>
    </location>
    <ligand>
        <name>substrate</name>
    </ligand>
</feature>
<dbReference type="SUPFAM" id="SSF51556">
    <property type="entry name" value="Metallo-dependent hydrolases"/>
    <property type="match status" value="1"/>
</dbReference>
<dbReference type="Gene3D" id="3.20.20.140">
    <property type="entry name" value="Metal-dependent hydrolases"/>
    <property type="match status" value="1"/>
</dbReference>
<evidence type="ECO:0000256" key="3">
    <source>
        <dbReference type="ARBA" id="ARBA00022801"/>
    </source>
</evidence>
<feature type="binding site" evidence="8">
    <location>
        <position position="221"/>
    </location>
    <ligand>
        <name>Zn(2+)</name>
        <dbReference type="ChEBI" id="CHEBI:29105"/>
    </ligand>
</feature>
<evidence type="ECO:0000313" key="10">
    <source>
        <dbReference type="EMBL" id="GLS86183.1"/>
    </source>
</evidence>
<feature type="domain" description="Amidohydrolase-related" evidence="9">
    <location>
        <begin position="57"/>
        <end position="368"/>
    </location>
</feature>
<organism evidence="10 11">
    <name type="scientific">Cypionkella aquatica</name>
    <dbReference type="NCBI Taxonomy" id="1756042"/>
    <lineage>
        <taxon>Bacteria</taxon>
        <taxon>Pseudomonadati</taxon>
        <taxon>Pseudomonadota</taxon>
        <taxon>Alphaproteobacteria</taxon>
        <taxon>Rhodobacterales</taxon>
        <taxon>Paracoccaceae</taxon>
        <taxon>Cypionkella</taxon>
    </lineage>
</organism>
<dbReference type="Proteomes" id="UP001157355">
    <property type="component" value="Unassembled WGS sequence"/>
</dbReference>
<dbReference type="GO" id="GO:0006046">
    <property type="term" value="P:N-acetylglucosamine catabolic process"/>
    <property type="evidence" value="ECO:0007669"/>
    <property type="project" value="TreeGrafter"/>
</dbReference>
<reference evidence="10 11" key="1">
    <citation type="journal article" date="2014" name="Int. J. Syst. Evol. Microbiol.">
        <title>Complete genome sequence of Corynebacterium casei LMG S-19264T (=DSM 44701T), isolated from a smear-ripened cheese.</title>
        <authorList>
            <consortium name="US DOE Joint Genome Institute (JGI-PGF)"/>
            <person name="Walter F."/>
            <person name="Albersmeier A."/>
            <person name="Kalinowski J."/>
            <person name="Ruckert C."/>
        </authorList>
    </citation>
    <scope>NUCLEOTIDE SEQUENCE [LARGE SCALE GENOMIC DNA]</scope>
    <source>
        <strain evidence="10 11">NBRC 111766</strain>
    </source>
</reference>
<feature type="binding site" evidence="7">
    <location>
        <begin position="224"/>
        <end position="225"/>
    </location>
    <ligand>
        <name>substrate</name>
    </ligand>
</feature>
<dbReference type="RefSeq" id="WP_284324385.1">
    <property type="nucleotide sequence ID" value="NZ_BSPP01000004.1"/>
</dbReference>
<dbReference type="InterPro" id="IPR011059">
    <property type="entry name" value="Metal-dep_hydrolase_composite"/>
</dbReference>
<comment type="caution">
    <text evidence="10">The sequence shown here is derived from an EMBL/GenBank/DDBJ whole genome shotgun (WGS) entry which is preliminary data.</text>
</comment>
<dbReference type="Pfam" id="PF01979">
    <property type="entry name" value="Amidohydro_1"/>
    <property type="match status" value="1"/>
</dbReference>
<keyword evidence="11" id="KW-1185">Reference proteome</keyword>
<evidence type="ECO:0000256" key="4">
    <source>
        <dbReference type="ARBA" id="ARBA00023277"/>
    </source>
</evidence>
<dbReference type="EMBL" id="BSPP01000004">
    <property type="protein sequence ID" value="GLS86183.1"/>
    <property type="molecule type" value="Genomic_DNA"/>
</dbReference>
<evidence type="ECO:0000256" key="1">
    <source>
        <dbReference type="ARBA" id="ARBA00010716"/>
    </source>
</evidence>
<dbReference type="InterPro" id="IPR006680">
    <property type="entry name" value="Amidohydro-rel"/>
</dbReference>
<keyword evidence="3 5" id="KW-0378">Hydrolase</keyword>
<evidence type="ECO:0000256" key="5">
    <source>
        <dbReference type="PIRNR" id="PIRNR038994"/>
    </source>
</evidence>